<dbReference type="EMBL" id="OIVN01004407">
    <property type="protein sequence ID" value="SPD17158.1"/>
    <property type="molecule type" value="Genomic_DNA"/>
</dbReference>
<feature type="transmembrane region" description="Helical" evidence="1">
    <location>
        <begin position="12"/>
        <end position="39"/>
    </location>
</feature>
<organism evidence="2">
    <name type="scientific">Fagus sylvatica</name>
    <name type="common">Beechnut</name>
    <dbReference type="NCBI Taxonomy" id="28930"/>
    <lineage>
        <taxon>Eukaryota</taxon>
        <taxon>Viridiplantae</taxon>
        <taxon>Streptophyta</taxon>
        <taxon>Embryophyta</taxon>
        <taxon>Tracheophyta</taxon>
        <taxon>Spermatophyta</taxon>
        <taxon>Magnoliopsida</taxon>
        <taxon>eudicotyledons</taxon>
        <taxon>Gunneridae</taxon>
        <taxon>Pentapetalae</taxon>
        <taxon>rosids</taxon>
        <taxon>fabids</taxon>
        <taxon>Fagales</taxon>
        <taxon>Fagaceae</taxon>
        <taxon>Fagus</taxon>
    </lineage>
</organism>
<gene>
    <name evidence="2" type="ORF">FSB_LOCUS45040</name>
</gene>
<accession>A0A2N9HYG5</accession>
<proteinExistence type="predicted"/>
<reference evidence="2" key="1">
    <citation type="submission" date="2018-02" db="EMBL/GenBank/DDBJ databases">
        <authorList>
            <person name="Cohen D.B."/>
            <person name="Kent A.D."/>
        </authorList>
    </citation>
    <scope>NUCLEOTIDE SEQUENCE</scope>
</reference>
<sequence length="54" mass="5408">MPISTAVTHPSPVTVVVAAWLAVGVAVVAVAGGVCGWWVCGGLLEDLWVMAGFG</sequence>
<dbReference type="AlphaFoldDB" id="A0A2N9HYG5"/>
<evidence type="ECO:0000313" key="2">
    <source>
        <dbReference type="EMBL" id="SPD17158.1"/>
    </source>
</evidence>
<protein>
    <submittedName>
        <fullName evidence="2">Uncharacterized protein</fullName>
    </submittedName>
</protein>
<keyword evidence="1" id="KW-0812">Transmembrane</keyword>
<keyword evidence="1" id="KW-0472">Membrane</keyword>
<evidence type="ECO:0000256" key="1">
    <source>
        <dbReference type="SAM" id="Phobius"/>
    </source>
</evidence>
<name>A0A2N9HYG5_FAGSY</name>
<keyword evidence="1" id="KW-1133">Transmembrane helix</keyword>